<dbReference type="InterPro" id="IPR036397">
    <property type="entry name" value="RNaseH_sf"/>
</dbReference>
<dbReference type="InterPro" id="IPR050951">
    <property type="entry name" value="Retrovirus_Pol_polyprotein"/>
</dbReference>
<dbReference type="GO" id="GO:0003676">
    <property type="term" value="F:nucleic acid binding"/>
    <property type="evidence" value="ECO:0007669"/>
    <property type="project" value="InterPro"/>
</dbReference>
<dbReference type="Gene3D" id="3.30.420.10">
    <property type="entry name" value="Ribonuclease H-like superfamily/Ribonuclease H"/>
    <property type="match status" value="1"/>
</dbReference>
<dbReference type="HOGENOM" id="CLU_1549380_0_0_1"/>
<dbReference type="STRING" id="225164.V4AHX1"/>
<accession>V4AHX1</accession>
<dbReference type="OrthoDB" id="6143215at2759"/>
<reference evidence="1 2" key="1">
    <citation type="journal article" date="2013" name="Nature">
        <title>Insights into bilaterian evolution from three spiralian genomes.</title>
        <authorList>
            <person name="Simakov O."/>
            <person name="Marletaz F."/>
            <person name="Cho S.J."/>
            <person name="Edsinger-Gonzales E."/>
            <person name="Havlak P."/>
            <person name="Hellsten U."/>
            <person name="Kuo D.H."/>
            <person name="Larsson T."/>
            <person name="Lv J."/>
            <person name="Arendt D."/>
            <person name="Savage R."/>
            <person name="Osoegawa K."/>
            <person name="de Jong P."/>
            <person name="Grimwood J."/>
            <person name="Chapman J.A."/>
            <person name="Shapiro H."/>
            <person name="Aerts A."/>
            <person name="Otillar R.P."/>
            <person name="Terry A.Y."/>
            <person name="Boore J.L."/>
            <person name="Grigoriev I.V."/>
            <person name="Lindberg D.R."/>
            <person name="Seaver E.C."/>
            <person name="Weisblat D.A."/>
            <person name="Putnam N.H."/>
            <person name="Rokhsar D.S."/>
        </authorList>
    </citation>
    <scope>NUCLEOTIDE SEQUENCE [LARGE SCALE GENOMIC DNA]</scope>
</reference>
<name>V4AHX1_LOTGI</name>
<dbReference type="EMBL" id="KB201750">
    <property type="protein sequence ID" value="ESO94800.1"/>
    <property type="molecule type" value="Genomic_DNA"/>
</dbReference>
<dbReference type="Proteomes" id="UP000030746">
    <property type="component" value="Unassembled WGS sequence"/>
</dbReference>
<sequence>MVLNFHQKSLETLHCQNQQGHCEAGVKIAKSILLQDDIFQALSAYRTTPLLSTGYSPSQLTIGRNIRTELTSLPSKWPSYNDVKRKDEKKKNDCEYHYNKRHGVRPLSTLKEGDPVRLKIDTDKTWSKKGVKIEHTWLKQLMVNSEEIVDTFRRLLLLKQLPIHQYQVRELKL</sequence>
<dbReference type="RefSeq" id="XP_009054541.1">
    <property type="nucleotide sequence ID" value="XM_009056293.1"/>
</dbReference>
<evidence type="ECO:0000313" key="1">
    <source>
        <dbReference type="EMBL" id="ESO94800.1"/>
    </source>
</evidence>
<dbReference type="PANTHER" id="PTHR37984:SF9">
    <property type="entry name" value="INTEGRASE CATALYTIC DOMAIN-CONTAINING PROTEIN"/>
    <property type="match status" value="1"/>
</dbReference>
<dbReference type="GeneID" id="20238609"/>
<proteinExistence type="predicted"/>
<dbReference type="CTD" id="20238609"/>
<dbReference type="PANTHER" id="PTHR37984">
    <property type="entry name" value="PROTEIN CBG26694"/>
    <property type="match status" value="1"/>
</dbReference>
<evidence type="ECO:0000313" key="2">
    <source>
        <dbReference type="Proteomes" id="UP000030746"/>
    </source>
</evidence>
<keyword evidence="2" id="KW-1185">Reference proteome</keyword>
<dbReference type="AlphaFoldDB" id="V4AHX1"/>
<gene>
    <name evidence="1" type="ORF">LOTGIDRAFT_161052</name>
</gene>
<dbReference type="KEGG" id="lgi:LOTGIDRAFT_161052"/>
<protein>
    <submittedName>
        <fullName evidence="1">Uncharacterized protein</fullName>
    </submittedName>
</protein>
<organism evidence="1 2">
    <name type="scientific">Lottia gigantea</name>
    <name type="common">Giant owl limpet</name>
    <dbReference type="NCBI Taxonomy" id="225164"/>
    <lineage>
        <taxon>Eukaryota</taxon>
        <taxon>Metazoa</taxon>
        <taxon>Spiralia</taxon>
        <taxon>Lophotrochozoa</taxon>
        <taxon>Mollusca</taxon>
        <taxon>Gastropoda</taxon>
        <taxon>Patellogastropoda</taxon>
        <taxon>Lottioidea</taxon>
        <taxon>Lottiidae</taxon>
        <taxon>Lottia</taxon>
    </lineage>
</organism>